<keyword evidence="6" id="KW-1185">Reference proteome</keyword>
<evidence type="ECO:0000256" key="2">
    <source>
        <dbReference type="PROSITE-ProRule" id="PRU00169"/>
    </source>
</evidence>
<accession>A0A4R0JX69</accession>
<name>A0A4R0JX69_9ACTN</name>
<dbReference type="PROSITE" id="PS50110">
    <property type="entry name" value="RESPONSE_REGULATORY"/>
    <property type="match status" value="1"/>
</dbReference>
<evidence type="ECO:0000256" key="3">
    <source>
        <dbReference type="SAM" id="MobiDB-lite"/>
    </source>
</evidence>
<organism evidence="5 6">
    <name type="scientific">Kribbella capetownensis</name>
    <dbReference type="NCBI Taxonomy" id="1572659"/>
    <lineage>
        <taxon>Bacteria</taxon>
        <taxon>Bacillati</taxon>
        <taxon>Actinomycetota</taxon>
        <taxon>Actinomycetes</taxon>
        <taxon>Propionibacteriales</taxon>
        <taxon>Kribbellaceae</taxon>
        <taxon>Kribbella</taxon>
    </lineage>
</organism>
<dbReference type="GO" id="GO:0032993">
    <property type="term" value="C:protein-DNA complex"/>
    <property type="evidence" value="ECO:0007669"/>
    <property type="project" value="TreeGrafter"/>
</dbReference>
<dbReference type="InterPro" id="IPR011006">
    <property type="entry name" value="CheY-like_superfamily"/>
</dbReference>
<dbReference type="AlphaFoldDB" id="A0A4R0JX69"/>
<evidence type="ECO:0000256" key="1">
    <source>
        <dbReference type="ARBA" id="ARBA00023125"/>
    </source>
</evidence>
<feature type="compositionally biased region" description="Basic and acidic residues" evidence="3">
    <location>
        <begin position="277"/>
        <end position="286"/>
    </location>
</feature>
<dbReference type="PANTHER" id="PTHR48111:SF37">
    <property type="entry name" value="RESPONSE REGULATOR PROTEIN CARR"/>
    <property type="match status" value="1"/>
</dbReference>
<gene>
    <name evidence="5" type="ORF">E0H75_10725</name>
</gene>
<comment type="caution">
    <text evidence="5">The sequence shown here is derived from an EMBL/GenBank/DDBJ whole genome shotgun (WGS) entry which is preliminary data.</text>
</comment>
<dbReference type="GO" id="GO:0006355">
    <property type="term" value="P:regulation of DNA-templated transcription"/>
    <property type="evidence" value="ECO:0007669"/>
    <property type="project" value="TreeGrafter"/>
</dbReference>
<dbReference type="InterPro" id="IPR039420">
    <property type="entry name" value="WalR-like"/>
</dbReference>
<dbReference type="InterPro" id="IPR001789">
    <property type="entry name" value="Sig_transdc_resp-reg_receiver"/>
</dbReference>
<keyword evidence="1" id="KW-0238">DNA-binding</keyword>
<feature type="region of interest" description="Disordered" evidence="3">
    <location>
        <begin position="231"/>
        <end position="299"/>
    </location>
</feature>
<evidence type="ECO:0000259" key="4">
    <source>
        <dbReference type="PROSITE" id="PS50110"/>
    </source>
</evidence>
<dbReference type="GO" id="GO:0000976">
    <property type="term" value="F:transcription cis-regulatory region binding"/>
    <property type="evidence" value="ECO:0007669"/>
    <property type="project" value="TreeGrafter"/>
</dbReference>
<evidence type="ECO:0000313" key="5">
    <source>
        <dbReference type="EMBL" id="TCC51380.1"/>
    </source>
</evidence>
<reference evidence="5 6" key="1">
    <citation type="submission" date="2019-02" db="EMBL/GenBank/DDBJ databases">
        <title>Kribbella capetownensis sp. nov. and Kribbella speibonae sp. nov., isolated from soil.</title>
        <authorList>
            <person name="Curtis S.M."/>
            <person name="Norton I."/>
            <person name="Everest G.J."/>
            <person name="Meyers P.R."/>
        </authorList>
    </citation>
    <scope>NUCLEOTIDE SEQUENCE [LARGE SCALE GENOMIC DNA]</scope>
    <source>
        <strain evidence="5 6">YM53</strain>
    </source>
</reference>
<dbReference type="SUPFAM" id="SSF52172">
    <property type="entry name" value="CheY-like"/>
    <property type="match status" value="1"/>
</dbReference>
<dbReference type="SMART" id="SM00448">
    <property type="entry name" value="REC"/>
    <property type="match status" value="1"/>
</dbReference>
<keyword evidence="2" id="KW-0597">Phosphoprotein</keyword>
<dbReference type="Gene3D" id="3.40.50.2300">
    <property type="match status" value="1"/>
</dbReference>
<feature type="modified residue" description="4-aspartylphosphate" evidence="2">
    <location>
        <position position="51"/>
    </location>
</feature>
<dbReference type="Proteomes" id="UP000293342">
    <property type="component" value="Unassembled WGS sequence"/>
</dbReference>
<protein>
    <submittedName>
        <fullName evidence="5">Response regulator transcription factor</fullName>
    </submittedName>
</protein>
<dbReference type="GO" id="GO:0000156">
    <property type="term" value="F:phosphorelay response regulator activity"/>
    <property type="evidence" value="ECO:0007669"/>
    <property type="project" value="TreeGrafter"/>
</dbReference>
<dbReference type="GO" id="GO:0005829">
    <property type="term" value="C:cytosol"/>
    <property type="evidence" value="ECO:0007669"/>
    <property type="project" value="TreeGrafter"/>
</dbReference>
<dbReference type="OrthoDB" id="9802388at2"/>
<dbReference type="Pfam" id="PF00072">
    <property type="entry name" value="Response_reg"/>
    <property type="match status" value="1"/>
</dbReference>
<feature type="domain" description="Response regulatory" evidence="4">
    <location>
        <begin position="3"/>
        <end position="116"/>
    </location>
</feature>
<sequence>MATVAVCEDDRALRELLRRALEGDGYSVVATETGAELLAQLVPAAHAVVLDIGLPDADGRDVCLALRAHGVHGPVLILTALGGVHHKVSGFEAGADDYLTKPFDVPELLVRIRALLRRTTVAVTVDEVQLDATSDAPNPPRPSPGACRQQNHCPSFVAGSVATRNGSTQRCGHAEILRGRGARIASSLRSSLTFITALAFPLSQFPQMRHVFYAPPFATVPARGRLGHRSPAISLPAAPAGRPGAHLSTMSGVDRAGLDRPQSDGVPSGRGSSAAGKAEEDRERSRVPRQSDSGRVSISALCRSCSPSADMYTARAD</sequence>
<dbReference type="PANTHER" id="PTHR48111">
    <property type="entry name" value="REGULATOR OF RPOS"/>
    <property type="match status" value="1"/>
</dbReference>
<evidence type="ECO:0000313" key="6">
    <source>
        <dbReference type="Proteomes" id="UP000293342"/>
    </source>
</evidence>
<dbReference type="EMBL" id="SJKD01000002">
    <property type="protein sequence ID" value="TCC51380.1"/>
    <property type="molecule type" value="Genomic_DNA"/>
</dbReference>
<proteinExistence type="predicted"/>